<dbReference type="InterPro" id="IPR006016">
    <property type="entry name" value="UspA"/>
</dbReference>
<organism evidence="3 4">
    <name type="scientific">Kineosporia corallincola</name>
    <dbReference type="NCBI Taxonomy" id="2835133"/>
    <lineage>
        <taxon>Bacteria</taxon>
        <taxon>Bacillati</taxon>
        <taxon>Actinomycetota</taxon>
        <taxon>Actinomycetes</taxon>
        <taxon>Kineosporiales</taxon>
        <taxon>Kineosporiaceae</taxon>
        <taxon>Kineosporia</taxon>
    </lineage>
</organism>
<accession>A0ABS5TQW8</accession>
<dbReference type="InterPro" id="IPR006015">
    <property type="entry name" value="Universal_stress_UspA"/>
</dbReference>
<dbReference type="SUPFAM" id="SSF52402">
    <property type="entry name" value="Adenine nucleotide alpha hydrolases-like"/>
    <property type="match status" value="1"/>
</dbReference>
<evidence type="ECO:0000313" key="4">
    <source>
        <dbReference type="Proteomes" id="UP001197247"/>
    </source>
</evidence>
<feature type="domain" description="UspA" evidence="2">
    <location>
        <begin position="23"/>
        <end position="121"/>
    </location>
</feature>
<dbReference type="EMBL" id="JAHBAY010000013">
    <property type="protein sequence ID" value="MBT0772768.1"/>
    <property type="molecule type" value="Genomic_DNA"/>
</dbReference>
<comment type="similarity">
    <text evidence="1">Belongs to the universal stress protein A family.</text>
</comment>
<evidence type="ECO:0000313" key="3">
    <source>
        <dbReference type="EMBL" id="MBT0772768.1"/>
    </source>
</evidence>
<dbReference type="Pfam" id="PF00582">
    <property type="entry name" value="Usp"/>
    <property type="match status" value="1"/>
</dbReference>
<comment type="caution">
    <text evidence="3">The sequence shown here is derived from an EMBL/GenBank/DDBJ whole genome shotgun (WGS) entry which is preliminary data.</text>
</comment>
<name>A0ABS5TQW8_9ACTN</name>
<gene>
    <name evidence="3" type="ORF">KIH74_27735</name>
</gene>
<proteinExistence type="inferred from homology"/>
<dbReference type="Proteomes" id="UP001197247">
    <property type="component" value="Unassembled WGS sequence"/>
</dbReference>
<sequence>MSIVVGYWPTAEGRAALRHGAAEARHHRTDLLVISEPGDAEACERDALNSTDGLDGASGSVTTRQASGDGMAAELIDASYADGVTLLVIGLRRRSPVGKLLLGSTSQRVLLEAGCPVVAVKPPAGAADRS</sequence>
<protein>
    <submittedName>
        <fullName evidence="3">Universal stress protein</fullName>
    </submittedName>
</protein>
<dbReference type="CDD" id="cd00293">
    <property type="entry name" value="USP-like"/>
    <property type="match status" value="1"/>
</dbReference>
<dbReference type="PRINTS" id="PR01438">
    <property type="entry name" value="UNVRSLSTRESS"/>
</dbReference>
<dbReference type="Gene3D" id="3.40.50.12370">
    <property type="match status" value="1"/>
</dbReference>
<dbReference type="RefSeq" id="WP_214159302.1">
    <property type="nucleotide sequence ID" value="NZ_JAHBAY010000013.1"/>
</dbReference>
<evidence type="ECO:0000256" key="1">
    <source>
        <dbReference type="ARBA" id="ARBA00008791"/>
    </source>
</evidence>
<evidence type="ECO:0000259" key="2">
    <source>
        <dbReference type="Pfam" id="PF00582"/>
    </source>
</evidence>
<keyword evidence="4" id="KW-1185">Reference proteome</keyword>
<reference evidence="3 4" key="1">
    <citation type="submission" date="2021-05" db="EMBL/GenBank/DDBJ databases">
        <title>Kineosporia and Streptomyces sp. nov. two new marine actinobacteria isolated from Coral.</title>
        <authorList>
            <person name="Buangrab K."/>
            <person name="Sutthacheep M."/>
            <person name="Yeemin T."/>
            <person name="Harunari E."/>
            <person name="Igarashi Y."/>
            <person name="Kanchanasin P."/>
            <person name="Tanasupawat S."/>
            <person name="Phongsopitanun W."/>
        </authorList>
    </citation>
    <scope>NUCLEOTIDE SEQUENCE [LARGE SCALE GENOMIC DNA]</scope>
    <source>
        <strain evidence="3 4">J2-2</strain>
    </source>
</reference>